<feature type="domain" description="JmjC" evidence="4">
    <location>
        <begin position="111"/>
        <end position="257"/>
    </location>
</feature>
<dbReference type="SMART" id="SM00558">
    <property type="entry name" value="JmjC"/>
    <property type="match status" value="1"/>
</dbReference>
<dbReference type="SUPFAM" id="SSF51197">
    <property type="entry name" value="Clavaminate synthase-like"/>
    <property type="match status" value="1"/>
</dbReference>
<organism evidence="5 6">
    <name type="scientific">Candidatus Cardinium hertigii</name>
    <dbReference type="NCBI Taxonomy" id="247481"/>
    <lineage>
        <taxon>Bacteria</taxon>
        <taxon>Pseudomonadati</taxon>
        <taxon>Bacteroidota</taxon>
        <taxon>Cytophagia</taxon>
        <taxon>Cytophagales</taxon>
        <taxon>Amoebophilaceae</taxon>
        <taxon>Candidatus Cardinium</taxon>
    </lineage>
</organism>
<dbReference type="AlphaFoldDB" id="A0A2Z3LHS2"/>
<dbReference type="Pfam" id="PF08007">
    <property type="entry name" value="JmjC_2"/>
    <property type="match status" value="1"/>
</dbReference>
<dbReference type="EMBL" id="CP029619">
    <property type="protein sequence ID" value="AWN81600.1"/>
    <property type="molecule type" value="Genomic_DNA"/>
</dbReference>
<evidence type="ECO:0000313" key="5">
    <source>
        <dbReference type="EMBL" id="AWN81600.1"/>
    </source>
</evidence>
<evidence type="ECO:0000259" key="4">
    <source>
        <dbReference type="PROSITE" id="PS51184"/>
    </source>
</evidence>
<keyword evidence="3" id="KW-0408">Iron</keyword>
<accession>A0A2Z3LHS2</accession>
<proteinExistence type="predicted"/>
<evidence type="ECO:0000256" key="3">
    <source>
        <dbReference type="ARBA" id="ARBA00023004"/>
    </source>
</evidence>
<dbReference type="GO" id="GO:0046872">
    <property type="term" value="F:metal ion binding"/>
    <property type="evidence" value="ECO:0007669"/>
    <property type="project" value="UniProtKB-KW"/>
</dbReference>
<keyword evidence="2" id="KW-0479">Metal-binding</keyword>
<dbReference type="RefSeq" id="WP_109997049.1">
    <property type="nucleotide sequence ID" value="NZ_CP029619.1"/>
</dbReference>
<gene>
    <name evidence="5" type="primary">yxbC</name>
    <name evidence="5" type="ORF">DK880_00268</name>
</gene>
<dbReference type="KEGG" id="cher:DK880_00268"/>
<dbReference type="InterPro" id="IPR039994">
    <property type="entry name" value="NO66-like"/>
</dbReference>
<dbReference type="PANTHER" id="PTHR13096">
    <property type="entry name" value="MINA53 MYC INDUCED NUCLEAR ANTIGEN"/>
    <property type="match status" value="1"/>
</dbReference>
<keyword evidence="6" id="KW-1185">Reference proteome</keyword>
<dbReference type="Proteomes" id="UP000245872">
    <property type="component" value="Chromosome"/>
</dbReference>
<dbReference type="PROSITE" id="PS51184">
    <property type="entry name" value="JMJC"/>
    <property type="match status" value="1"/>
</dbReference>
<evidence type="ECO:0000256" key="1">
    <source>
        <dbReference type="ARBA" id="ARBA00001954"/>
    </source>
</evidence>
<evidence type="ECO:0000313" key="6">
    <source>
        <dbReference type="Proteomes" id="UP000245872"/>
    </source>
</evidence>
<dbReference type="Gene3D" id="2.60.120.650">
    <property type="entry name" value="Cupin"/>
    <property type="match status" value="1"/>
</dbReference>
<dbReference type="InterPro" id="IPR003347">
    <property type="entry name" value="JmjC_dom"/>
</dbReference>
<protein>
    <recommendedName>
        <fullName evidence="4">JmjC domain-containing protein</fullName>
    </recommendedName>
</protein>
<evidence type="ECO:0000256" key="2">
    <source>
        <dbReference type="ARBA" id="ARBA00022723"/>
    </source>
</evidence>
<dbReference type="PANTHER" id="PTHR13096:SF8">
    <property type="entry name" value="RIBOSOMAL OXYGENASE 1"/>
    <property type="match status" value="1"/>
</dbReference>
<sequence length="324" mass="37372">MMRTVTIDKYFEKIAQHIVCNATLSNQHLHIKFPKETFASEIADFNLFTSLPELLNLYKGVVMVVGKVAIDETEGLRDRFFVPMYRALAYYQQGATLEFDFVERFFNGLQKFIVKFQTFLQLPTGVLGKAICYASPNASGFPLHFDAYYNFIFQIIGKKKWILQYNTNADLPLQHYDFHEYPYLPTELEMYWKKDTKLPLGDTDNLIIEELEAGSMLYLPRGLWHQTEASDSSFSLNITFSLPSVIDLLLAALRKKMVPYTIARNTPLKINKEDYKCYANLLEAAQNDLQLSDLIAQLGVKHDAYQQGNKTFHAMLECLQTKFS</sequence>
<dbReference type="OrthoDB" id="2942327at2"/>
<name>A0A2Z3LHS2_9BACT</name>
<reference evidence="5 6" key="1">
    <citation type="submission" date="2018-05" db="EMBL/GenBank/DDBJ databases">
        <title>Candidatus Cardinium hertigii Genome Assembly.</title>
        <authorList>
            <person name="Showmaker K.C."/>
            <person name="Walden K.O."/>
            <person name="Fields C.J."/>
            <person name="Lambert K.N."/>
            <person name="Hudson M.E."/>
        </authorList>
    </citation>
    <scope>NUCLEOTIDE SEQUENCE [LARGE SCALE GENOMIC DNA]</scope>
    <source>
        <strain evidence="6">cHgTN10</strain>
    </source>
</reference>
<comment type="cofactor">
    <cofactor evidence="1">
        <name>Fe(2+)</name>
        <dbReference type="ChEBI" id="CHEBI:29033"/>
    </cofactor>
</comment>